<evidence type="ECO:0000256" key="1">
    <source>
        <dbReference type="ARBA" id="ARBA00008584"/>
    </source>
</evidence>
<dbReference type="SFLD" id="SFLDG01162">
    <property type="entry name" value="I"/>
    <property type="match status" value="1"/>
</dbReference>
<sequence length="626" mass="70746">MSTNGHTKAKQMQAWKGLSQCLPARDADTEYWWQLTGRQLATLLDAAGYSVERQYEVLVFHHQWVVPYLGPAPTPGNFKPKWRSLITLDGSPIECSWKWNMASKDPEIRYIAEPIGEYAGTALDPLNQLATREMMHRLTTALPGIDISLFDHFMSDLYDHDNTKYSQEVAAGAKMKTSVHIGFEFLKDRVATKSYFVPRKLGQTSLMSVPDYAKAISAVQPGDNAALKMMLDFIDTHPEGKLLTFYSVAVDNEPLDLTRIKWYCQTPHTSFESVRAIMTLGGRIALPHLEGCLAELRELVNAAACVPADYPEDRELEAERWHAEEQARQFDELAKYLSGFVYHFDIAPNKPHPEIKVYVPTRHYGGTDATIGRNLVTWMEKRGRGDFGERYLQALEELTPHGHAGAGKGTQTFVSCLFKKNGDLDITSYLAPQAFNEKRMGSSSPPWGQGYHDLALQPDLSTRNPHKHIMASKRPTQDAFFTWCQSHDSKDWDSLRTCIAPTLRMNYEHMKNQLIEIPSEEYAKTAHMNHLDVATQHLVGGIAKWAKTEDEITATFQIRVAKLKYTDNSCTEVKAKANAYGICTVPYRKIDGEWKVAGLKPQMLWVDGNPEVFFGDVKKMSEDMNA</sequence>
<dbReference type="InterPro" id="IPR049884">
    <property type="entry name" value="Scytalone_dh"/>
</dbReference>
<dbReference type="Pfam" id="PF02982">
    <property type="entry name" value="Scytalone_dh"/>
    <property type="match status" value="1"/>
</dbReference>
<dbReference type="PANTHER" id="PTHR40627">
    <property type="entry name" value="INDOLE PRENYLTRANSFERASE TDIB-RELATED"/>
    <property type="match status" value="1"/>
</dbReference>
<dbReference type="InterPro" id="IPR033964">
    <property type="entry name" value="ABBA"/>
</dbReference>
<accession>A0AAD9W6P1</accession>
<proteinExistence type="inferred from homology"/>
<evidence type="ECO:0000256" key="2">
    <source>
        <dbReference type="ARBA" id="ARBA00010209"/>
    </source>
</evidence>
<evidence type="ECO:0000313" key="6">
    <source>
        <dbReference type="EMBL" id="KAK2611797.1"/>
    </source>
</evidence>
<dbReference type="NCBIfam" id="TIGR03429">
    <property type="entry name" value="arom_pren_DMATS"/>
    <property type="match status" value="1"/>
</dbReference>
<dbReference type="GO" id="GO:0009820">
    <property type="term" value="P:alkaloid metabolic process"/>
    <property type="evidence" value="ECO:0007669"/>
    <property type="project" value="InterPro"/>
</dbReference>
<comment type="caution">
    <text evidence="6">The sequence shown here is derived from an EMBL/GenBank/DDBJ whole genome shotgun (WGS) entry which is preliminary data.</text>
</comment>
<comment type="similarity">
    <text evidence="1">Belongs to the scytalone dehydratase family.</text>
</comment>
<dbReference type="GO" id="GO:0016829">
    <property type="term" value="F:lyase activity"/>
    <property type="evidence" value="ECO:0007669"/>
    <property type="project" value="UniProtKB-KW"/>
</dbReference>
<gene>
    <name evidence="6" type="ORF">N8I77_005121</name>
</gene>
<dbReference type="SUPFAM" id="SSF54427">
    <property type="entry name" value="NTF2-like"/>
    <property type="match status" value="1"/>
</dbReference>
<dbReference type="CDD" id="cd13929">
    <property type="entry name" value="PT-DMATS_CymD"/>
    <property type="match status" value="1"/>
</dbReference>
<dbReference type="InterPro" id="IPR032710">
    <property type="entry name" value="NTF2-like_dom_sf"/>
</dbReference>
<dbReference type="Gene3D" id="3.10.450.50">
    <property type="match status" value="1"/>
</dbReference>
<protein>
    <recommendedName>
        <fullName evidence="5">Scytalone dehydratase-like domain-containing protein</fullName>
    </recommendedName>
</protein>
<organism evidence="6 7">
    <name type="scientific">Phomopsis amygdali</name>
    <name type="common">Fusicoccum amygdali</name>
    <dbReference type="NCBI Taxonomy" id="1214568"/>
    <lineage>
        <taxon>Eukaryota</taxon>
        <taxon>Fungi</taxon>
        <taxon>Dikarya</taxon>
        <taxon>Ascomycota</taxon>
        <taxon>Pezizomycotina</taxon>
        <taxon>Sordariomycetes</taxon>
        <taxon>Sordariomycetidae</taxon>
        <taxon>Diaporthales</taxon>
        <taxon>Diaporthaceae</taxon>
        <taxon>Diaporthe</taxon>
    </lineage>
</organism>
<comment type="similarity">
    <text evidence="2">Belongs to the tryptophan dimethylallyltransferase family.</text>
</comment>
<dbReference type="GO" id="GO:0004659">
    <property type="term" value="F:prenyltransferase activity"/>
    <property type="evidence" value="ECO:0007669"/>
    <property type="project" value="TreeGrafter"/>
</dbReference>
<dbReference type="EMBL" id="JAUJFL010000002">
    <property type="protein sequence ID" value="KAK2611797.1"/>
    <property type="molecule type" value="Genomic_DNA"/>
</dbReference>
<dbReference type="PANTHER" id="PTHR40627:SF4">
    <property type="entry name" value="PRENYLTRANSFERASE ASQH1-RELATED"/>
    <property type="match status" value="1"/>
</dbReference>
<dbReference type="InterPro" id="IPR017795">
    <property type="entry name" value="ABBA_NscD-like"/>
</dbReference>
<evidence type="ECO:0000259" key="5">
    <source>
        <dbReference type="Pfam" id="PF02982"/>
    </source>
</evidence>
<keyword evidence="4" id="KW-0456">Lyase</keyword>
<name>A0AAD9W6P1_PHOAM</name>
<keyword evidence="3" id="KW-0808">Transferase</keyword>
<dbReference type="SFLD" id="SFLDS00036">
    <property type="entry name" value="Aromatic_Prenyltransferase"/>
    <property type="match status" value="1"/>
</dbReference>
<reference evidence="6" key="1">
    <citation type="submission" date="2023-06" db="EMBL/GenBank/DDBJ databases">
        <authorList>
            <person name="Noh H."/>
        </authorList>
    </citation>
    <scope>NUCLEOTIDE SEQUENCE</scope>
    <source>
        <strain evidence="6">DUCC20226</strain>
    </source>
</reference>
<dbReference type="Pfam" id="PF11991">
    <property type="entry name" value="Trp_DMAT"/>
    <property type="match status" value="1"/>
</dbReference>
<dbReference type="AlphaFoldDB" id="A0AAD9W6P1"/>
<dbReference type="Proteomes" id="UP001265746">
    <property type="component" value="Unassembled WGS sequence"/>
</dbReference>
<feature type="domain" description="Scytalone dehydratase-like" evidence="5">
    <location>
        <begin position="478"/>
        <end position="618"/>
    </location>
</feature>
<evidence type="ECO:0000256" key="4">
    <source>
        <dbReference type="ARBA" id="ARBA00023239"/>
    </source>
</evidence>
<evidence type="ECO:0000256" key="3">
    <source>
        <dbReference type="ARBA" id="ARBA00022679"/>
    </source>
</evidence>
<keyword evidence="7" id="KW-1185">Reference proteome</keyword>
<evidence type="ECO:0000313" key="7">
    <source>
        <dbReference type="Proteomes" id="UP001265746"/>
    </source>
</evidence>